<feature type="active site" description="Proton donor/acceptor" evidence="6">
    <location>
        <position position="271"/>
    </location>
</feature>
<dbReference type="AlphaFoldDB" id="A0A345Z3M8"/>
<dbReference type="PANTHER" id="PTHR11113:SF14">
    <property type="entry name" value="N-ACETYLGLUCOSAMINE-6-PHOSPHATE DEACETYLASE"/>
    <property type="match status" value="1"/>
</dbReference>
<dbReference type="NCBIfam" id="TIGR00221">
    <property type="entry name" value="nagA"/>
    <property type="match status" value="1"/>
</dbReference>
<evidence type="ECO:0000256" key="2">
    <source>
        <dbReference type="ARBA" id="ARBA00022723"/>
    </source>
</evidence>
<dbReference type="InterPro" id="IPR032466">
    <property type="entry name" value="Metal_Hydrolase"/>
</dbReference>
<evidence type="ECO:0000256" key="6">
    <source>
        <dbReference type="PIRSR" id="PIRSR038994-1"/>
    </source>
</evidence>
<dbReference type="CDD" id="cd00854">
    <property type="entry name" value="NagA"/>
    <property type="match status" value="1"/>
</dbReference>
<keyword evidence="3 5" id="KW-0378">Hydrolase</keyword>
<keyword evidence="4 5" id="KW-0119">Carbohydrate metabolism</keyword>
<name>A0A345Z3M8_9MOLU</name>
<protein>
    <submittedName>
        <fullName evidence="9">N-acetylglucosamine-6-phosphate deacetylase</fullName>
    </submittedName>
</protein>
<feature type="binding site" evidence="7">
    <location>
        <position position="127"/>
    </location>
    <ligand>
        <name>Zn(2+)</name>
        <dbReference type="ChEBI" id="CHEBI:29105"/>
    </ligand>
</feature>
<dbReference type="OrthoDB" id="9776488at2"/>
<reference evidence="9 10" key="1">
    <citation type="submission" date="2018-07" db="EMBL/GenBank/DDBJ databases">
        <title>Complete genome sequence of Spiroplasma alleghenense PLHS-1 (ATCC 51752).</title>
        <authorList>
            <person name="Chou L."/>
            <person name="Lee T.-Y."/>
            <person name="Tsai Y.-M."/>
            <person name="Kuo C.-H."/>
        </authorList>
    </citation>
    <scope>NUCLEOTIDE SEQUENCE [LARGE SCALE GENOMIC DNA]</scope>
    <source>
        <strain evidence="9 10">PLHS-1</strain>
    </source>
</reference>
<dbReference type="Gene3D" id="2.30.40.10">
    <property type="entry name" value="Urease, subunit C, domain 1"/>
    <property type="match status" value="1"/>
</dbReference>
<accession>A0A345Z3M8</accession>
<dbReference type="GO" id="GO:0006046">
    <property type="term" value="P:N-acetylglucosamine catabolic process"/>
    <property type="evidence" value="ECO:0007669"/>
    <property type="project" value="TreeGrafter"/>
</dbReference>
<dbReference type="Proteomes" id="UP000254792">
    <property type="component" value="Chromosome"/>
</dbReference>
<dbReference type="PIRSF" id="PIRSF038994">
    <property type="entry name" value="NagA"/>
    <property type="match status" value="1"/>
</dbReference>
<dbReference type="Pfam" id="PF01979">
    <property type="entry name" value="Amidohydro_1"/>
    <property type="match status" value="1"/>
</dbReference>
<feature type="binding site" evidence="7">
    <location>
        <position position="213"/>
    </location>
    <ligand>
        <name>Zn(2+)</name>
        <dbReference type="ChEBI" id="CHEBI:29105"/>
    </ligand>
</feature>
<evidence type="ECO:0000256" key="3">
    <source>
        <dbReference type="ARBA" id="ARBA00022801"/>
    </source>
</evidence>
<dbReference type="InterPro" id="IPR003764">
    <property type="entry name" value="GlcNAc_6-P_deAcase"/>
</dbReference>
<evidence type="ECO:0000256" key="7">
    <source>
        <dbReference type="PIRSR" id="PIRSR038994-3"/>
    </source>
</evidence>
<evidence type="ECO:0000313" key="9">
    <source>
        <dbReference type="EMBL" id="AXK51207.1"/>
    </source>
</evidence>
<evidence type="ECO:0000313" key="10">
    <source>
        <dbReference type="Proteomes" id="UP000254792"/>
    </source>
</evidence>
<dbReference type="RefSeq" id="WP_115558115.1">
    <property type="nucleotide sequence ID" value="NZ_CP031376.1"/>
</dbReference>
<dbReference type="InterPro" id="IPR011059">
    <property type="entry name" value="Metal-dep_hydrolase_composite"/>
</dbReference>
<evidence type="ECO:0000256" key="5">
    <source>
        <dbReference type="PIRNR" id="PIRNR038994"/>
    </source>
</evidence>
<keyword evidence="10" id="KW-1185">Reference proteome</keyword>
<organism evidence="9 10">
    <name type="scientific">Spiroplasma alleghenense</name>
    <dbReference type="NCBI Taxonomy" id="216931"/>
    <lineage>
        <taxon>Bacteria</taxon>
        <taxon>Bacillati</taxon>
        <taxon>Mycoplasmatota</taxon>
        <taxon>Mollicutes</taxon>
        <taxon>Entomoplasmatales</taxon>
        <taxon>Spiroplasmataceae</taxon>
        <taxon>Spiroplasma</taxon>
    </lineage>
</organism>
<feature type="binding site" evidence="7">
    <location>
        <position position="192"/>
    </location>
    <ligand>
        <name>Zn(2+)</name>
        <dbReference type="ChEBI" id="CHEBI:29105"/>
    </ligand>
</feature>
<comment type="similarity">
    <text evidence="1 5">Belongs to the metallo-dependent hydrolases superfamily. NagA family.</text>
</comment>
<dbReference type="GO" id="GO:0046872">
    <property type="term" value="F:metal ion binding"/>
    <property type="evidence" value="ECO:0007669"/>
    <property type="project" value="UniProtKB-KW"/>
</dbReference>
<dbReference type="KEGG" id="salx:SALLE_v1c05330"/>
<dbReference type="Gene3D" id="3.20.20.140">
    <property type="entry name" value="Metal-dependent hydrolases"/>
    <property type="match status" value="1"/>
</dbReference>
<dbReference type="EMBL" id="CP031376">
    <property type="protein sequence ID" value="AXK51207.1"/>
    <property type="molecule type" value="Genomic_DNA"/>
</dbReference>
<evidence type="ECO:0000256" key="4">
    <source>
        <dbReference type="ARBA" id="ARBA00023277"/>
    </source>
</evidence>
<gene>
    <name evidence="9" type="primary">nagA</name>
    <name evidence="9" type="ORF">SALLE_v1c05330</name>
</gene>
<evidence type="ECO:0000256" key="1">
    <source>
        <dbReference type="ARBA" id="ARBA00010716"/>
    </source>
</evidence>
<dbReference type="InterPro" id="IPR006680">
    <property type="entry name" value="Amidohydro-rel"/>
</dbReference>
<evidence type="ECO:0000259" key="8">
    <source>
        <dbReference type="Pfam" id="PF01979"/>
    </source>
</evidence>
<dbReference type="SUPFAM" id="SSF51338">
    <property type="entry name" value="Composite domain of metallo-dependent hydrolases"/>
    <property type="match status" value="1"/>
</dbReference>
<proteinExistence type="inferred from homology"/>
<dbReference type="GO" id="GO:0008448">
    <property type="term" value="F:N-acetylglucosamine-6-phosphate deacetylase activity"/>
    <property type="evidence" value="ECO:0007669"/>
    <property type="project" value="InterPro"/>
</dbReference>
<feature type="domain" description="Amidohydrolase-related" evidence="8">
    <location>
        <begin position="46"/>
        <end position="378"/>
    </location>
</feature>
<comment type="cofactor">
    <cofactor evidence="7">
        <name>a divalent metal cation</name>
        <dbReference type="ChEBI" id="CHEBI:60240"/>
    </cofactor>
    <text evidence="7">Binds 1 divalent metal cation per subunit.</text>
</comment>
<keyword evidence="2 7" id="KW-0479">Metal-binding</keyword>
<dbReference type="PANTHER" id="PTHR11113">
    <property type="entry name" value="N-ACETYLGLUCOSAMINE-6-PHOSPHATE DEACETYLASE"/>
    <property type="match status" value="1"/>
</dbReference>
<dbReference type="SUPFAM" id="SSF51556">
    <property type="entry name" value="Metallo-dependent hydrolases"/>
    <property type="match status" value="1"/>
</dbReference>
<sequence>MILKNAKIVLENKIITNGYLEIKDDRIFRIKEGSCGLEGVDLRGSWIVPGFIDVHVHGGYGVDFETGTVDGFNKFAKNVSREGITKYLQAAVTNSLDDNKKILKEFAVFIDKQKGLPQSQCLGAHLEGPFISPLRKGAHAENLLMNPDIETMKVLIDLSKNNIRMLTYASDLQNGDFTKFLFKNNVIPSAGHSNMHASEFEKDYQLGLRHVTHLFNGMSGVSQHEPGLATAALLRDDVIAEVITDGIHIQPETLQLIYKIKGPEGISIITDAMNAKGLPDGDYKLGTLSVEKTGMKVVLEGTNTLAGAGANYDYNVRYFQKICGVDMLDLIKMTSINAAKQLNIFDKTGSIAENKFADLVILNKELEVEMTISEGQIVYKNNES</sequence>